<evidence type="ECO:0000256" key="1">
    <source>
        <dbReference type="SAM" id="SignalP"/>
    </source>
</evidence>
<accession>A0A3B6VPE3</accession>
<dbReference type="AlphaFoldDB" id="A0A3B6VPE3"/>
<dbReference type="GO" id="GO:0009279">
    <property type="term" value="C:cell outer membrane"/>
    <property type="evidence" value="ECO:0007669"/>
    <property type="project" value="TreeGrafter"/>
</dbReference>
<protein>
    <submittedName>
        <fullName evidence="2">Cell envelope biogenesis protein</fullName>
    </submittedName>
</protein>
<gene>
    <name evidence="2" type="ORF">BHYOB78_01740</name>
</gene>
<feature type="chain" id="PRO_5017283953" evidence="1">
    <location>
        <begin position="20"/>
        <end position="980"/>
    </location>
</feature>
<dbReference type="GeneID" id="63961374"/>
<dbReference type="InterPro" id="IPR050218">
    <property type="entry name" value="LptD"/>
</dbReference>
<keyword evidence="3" id="KW-1185">Reference proteome</keyword>
<keyword evidence="1" id="KW-0732">Signal</keyword>
<dbReference type="KEGG" id="bhd:BHYOB78_01740"/>
<proteinExistence type="predicted"/>
<dbReference type="RefSeq" id="WP_038369801.1">
    <property type="nucleotide sequence ID" value="NZ_CP015910.2"/>
</dbReference>
<evidence type="ECO:0000313" key="3">
    <source>
        <dbReference type="Proteomes" id="UP000092328"/>
    </source>
</evidence>
<sequence length="980" mass="113722">MRIFILLLFTLIFNVCLYAQDTNVNNTAATNNTTAATNNVGESAIMQINRFDAKRNPVSFINLVNFTPYYVLQEYARVNNIEIYPYDTESTLRARIIERQVNIKQEVINNKDEIREVARTTINRGGAQVELIGADFAERYTIDEAGEELISLYGNVTMKMYNNTLVADKVVYSLKTGEVFASGNLTVASEGSTFKGEWFMLNRESKRGILFGGNTKFMSFTVEGRIIKFNDQDFFAENSSVSFSRLTPIAHDFLASRVYLWDTKKMMVFNSIYRVGRQPVFYFPLFIQNNFGTGIISSFGQSLREGVYIQNYKIFNLYGVQHKIRFDAYQKLGFLLGDEIRYTSQYQDLALDAMFAFGRQYYLFDSYITSSVGFGTRYVNYFGSGEGGKFVPRYKFQYDHTIQLYNSQNINSYITGKLNLNSDLYFRSDFYNQRGQFDILTFFTSLTGNLQDIGDSYPENYIENSVYLNNNIYGLNLKVGAEWDLESVRNISVDVNTNFDYYMPKPYKLVLPSVEASYNSIFGNETSYYFPNLNINYNLRANYNHTINYKTSEGIAFYNNPMLDSQLNDKLAERDNLNLHGDISRAFTNDFLRFVPSFNMEYSYQNSIDPKAEDLIYDKDNTYFGIGTGMNFSMFLPYSILPYDFTRYFEPTVRWDTTYTLGYRFKEKYIDTDYKDSQFGEFNNHSFTTRFSMGGTGYSLFYLPDLNLNMETFITTGYDFIPSYNSETRTYQVEFSTNKMLTTEVGASARLLYNQSYVSYDITRNLLGTNLTANRINAYFHFPIPLGKITDWILIKNNKRPFFDGIVNDFNLYFGFAFTHDFINYRYNTTAFTFGIELQVLEQWKFRIATTSANENAYRYIKSYAEKENQTWVNPFWDIINSFNFSDSKKRTESLFKLKSIEASVWHELDGWQIQATFAVRPSTLPSDITSGSVKGVYWNKEFWIEFTLTDFPNVGLPKKEYNLNSTITDLQDSAAVTTP</sequence>
<feature type="signal peptide" evidence="1">
    <location>
        <begin position="1"/>
        <end position="19"/>
    </location>
</feature>
<reference evidence="3" key="1">
    <citation type="journal article" date="2016" name="Genome Announc.">
        <title>Complete Genome Sequence of Brachyspira hyodysenteriae Type Strain B78 (ATCC 27164).</title>
        <authorList>
            <person name="Mirajkar N.S."/>
            <person name="Johnson T.J."/>
            <person name="Gebhart C.J."/>
        </authorList>
    </citation>
    <scope>NUCLEOTIDE SEQUENCE [LARGE SCALE GENOMIC DNA]</scope>
    <source>
        <strain evidence="3">B78</strain>
    </source>
</reference>
<dbReference type="GO" id="GO:1990351">
    <property type="term" value="C:transporter complex"/>
    <property type="evidence" value="ECO:0007669"/>
    <property type="project" value="TreeGrafter"/>
</dbReference>
<dbReference type="EMBL" id="CP015910">
    <property type="protein sequence ID" value="ANN62625.1"/>
    <property type="molecule type" value="Genomic_DNA"/>
</dbReference>
<organism evidence="2 3">
    <name type="scientific">Brachyspira hyodysenteriae ATCC 27164</name>
    <dbReference type="NCBI Taxonomy" id="1266923"/>
    <lineage>
        <taxon>Bacteria</taxon>
        <taxon>Pseudomonadati</taxon>
        <taxon>Spirochaetota</taxon>
        <taxon>Spirochaetia</taxon>
        <taxon>Brachyspirales</taxon>
        <taxon>Brachyspiraceae</taxon>
        <taxon>Brachyspira</taxon>
    </lineage>
</organism>
<dbReference type="OrthoDB" id="9810758at2"/>
<dbReference type="PANTHER" id="PTHR30189">
    <property type="entry name" value="LPS-ASSEMBLY PROTEIN"/>
    <property type="match status" value="1"/>
</dbReference>
<reference evidence="3" key="2">
    <citation type="journal article" date="2017" name="Genome Announc.">
        <title>Correction for Mirajkar et al., Complete Genome Sequence of Brachyspira hyodysenteriae Type Strain B78 (ATCC 27164).</title>
        <authorList>
            <person name="Mirajkar N.S."/>
            <person name="Johnson T.J."/>
            <person name="Gebhart C.J."/>
        </authorList>
    </citation>
    <scope>NUCLEOTIDE SEQUENCE [LARGE SCALE GENOMIC DNA]</scope>
    <source>
        <strain evidence="3">B78</strain>
    </source>
</reference>
<dbReference type="Proteomes" id="UP000092328">
    <property type="component" value="Chromosome"/>
</dbReference>
<evidence type="ECO:0000313" key="2">
    <source>
        <dbReference type="EMBL" id="ANN62625.1"/>
    </source>
</evidence>
<dbReference type="PANTHER" id="PTHR30189:SF1">
    <property type="entry name" value="LPS-ASSEMBLY PROTEIN LPTD"/>
    <property type="match status" value="1"/>
</dbReference>
<name>A0A3B6VPE3_BRAHO</name>